<dbReference type="InterPro" id="IPR001650">
    <property type="entry name" value="Helicase_C-like"/>
</dbReference>
<dbReference type="InterPro" id="IPR011029">
    <property type="entry name" value="DEATH-like_dom_sf"/>
</dbReference>
<dbReference type="PANTHER" id="PTHR14074">
    <property type="entry name" value="HELICASE WITH DEATH DOMAIN-RELATED"/>
    <property type="match status" value="1"/>
</dbReference>
<name>A0A8S2D1T7_9BILA</name>
<dbReference type="GO" id="GO:0005737">
    <property type="term" value="C:cytoplasm"/>
    <property type="evidence" value="ECO:0007669"/>
    <property type="project" value="TreeGrafter"/>
</dbReference>
<dbReference type="Gene3D" id="2.170.150.30">
    <property type="entry name" value="RIG-I-like receptor, C-terminal regulatory domain"/>
    <property type="match status" value="1"/>
</dbReference>
<dbReference type="GO" id="GO:0045087">
    <property type="term" value="P:innate immune response"/>
    <property type="evidence" value="ECO:0007669"/>
    <property type="project" value="UniProtKB-KW"/>
</dbReference>
<dbReference type="PROSITE" id="PS51194">
    <property type="entry name" value="HELICASE_CTER"/>
    <property type="match status" value="1"/>
</dbReference>
<organism evidence="10 12">
    <name type="scientific">Didymodactylos carnosus</name>
    <dbReference type="NCBI Taxonomy" id="1234261"/>
    <lineage>
        <taxon>Eukaryota</taxon>
        <taxon>Metazoa</taxon>
        <taxon>Spiralia</taxon>
        <taxon>Gnathifera</taxon>
        <taxon>Rotifera</taxon>
        <taxon>Eurotatoria</taxon>
        <taxon>Bdelloidea</taxon>
        <taxon>Philodinida</taxon>
        <taxon>Philodinidae</taxon>
        <taxon>Didymodactylos</taxon>
    </lineage>
</organism>
<evidence type="ECO:0000259" key="6">
    <source>
        <dbReference type="PROSITE" id="PS50168"/>
    </source>
</evidence>
<dbReference type="InterPro" id="IPR051363">
    <property type="entry name" value="RLR_Helicase"/>
</dbReference>
<dbReference type="PROSITE" id="PS51789">
    <property type="entry name" value="RLR_CTR"/>
    <property type="match status" value="1"/>
</dbReference>
<dbReference type="Gene3D" id="1.10.533.10">
    <property type="entry name" value="Death Domain, Fas"/>
    <property type="match status" value="1"/>
</dbReference>
<evidence type="ECO:0000256" key="1">
    <source>
        <dbReference type="ARBA" id="ARBA00006866"/>
    </source>
</evidence>
<dbReference type="InterPro" id="IPR006935">
    <property type="entry name" value="Helicase/UvrB_N"/>
</dbReference>
<dbReference type="Pfam" id="PF00271">
    <property type="entry name" value="Helicase_C"/>
    <property type="match status" value="1"/>
</dbReference>
<dbReference type="PROSITE" id="PS50168">
    <property type="entry name" value="DED"/>
    <property type="match status" value="1"/>
</dbReference>
<dbReference type="EMBL" id="CAJOBA010001083">
    <property type="protein sequence ID" value="CAF3575325.1"/>
    <property type="molecule type" value="Genomic_DNA"/>
</dbReference>
<sequence length="987" mass="113417">MFTTKEFRKLLLEIQDKLTDEDKDNFCFAIADDVPKNLLKSPLIKIFEALIERNKLGPDNLTRLIEVLECIYREDLVYNINKKIGALSAAPIQTLETASLQPHVIQPQLNARLFYELLADQDKDTLHQTDDAVLPVEEDQQQQQHSVDVSRYSDANEIPLNYDEIDLQMFESDTWTDEFLQQINIKIRPYNYQIELIQSAIKAQNTLICLRTGAGKTYVSAILLKYYFIKKMKTNPGKFLSFFFVPRRSILRQQADALRTVQNLRIVVCDEDSEVKKYVPANYDVIVCTPQKLVNCLKDKAISLNDVDMMIFDECHNSVKNHPYCQIMQYLLCSQNFSLFPRIERPPIILGLTASIGLRGSSNLPVIHNLVVLCATLNCLTICAVTKPSNEQELKERISYPTDDEIFAVDSGIIDEKLSRDMKNLICSIFNHHNPSKLYPDKDVGANGYEQNIVLMQQTAQKLQDFPSVIMLTYVIALSRRLQALYDLPSNLVLSDLNEHFDIFYKKKEDPIQLDTDIYNRCKRMFDEKLKSLARSAKILTNPKLDVVINLLVKHATNPDSRGLILVQRTFYAKKISDYLKGHPQIENIIRPDWLVGQSSSDYTKTSNEQDLTLKNFRDGKCNVMVSTDVVQEGLDVAQCSYVIRYEFVSDEIGTVQARGRARAKDSSYYLITTKESPNHEKEKGNRARELEMMDALEKWKKMEFEEFKGKILVQQEQLVGSWLDTLNKSLTRLQMQKSSSLDGTIQCRFCGHILGELAWLRTRGTMYLVYNPLFLEKIEFSQREQPLIKKEIKINGKALCGNKECRVELGGLQNLLDRPDLGEMCALRCEAIKINVIENGEEQIILTKKWSDLPISVLPLETFYDRNGINVDHICKLLENSPRHKDAFITWITSLKNISKRATLKQIFDELDKRNAFNRDPNVLDTIFKGIGRYDLAQLSSPKPPPKDERSVSDIECFKIRHPEPEKSSEVPERYLTGPEAETLHS</sequence>
<comment type="similarity">
    <text evidence="1">Belongs to the helicase family. RLR subfamily.</text>
</comment>
<feature type="domain" description="Helicase ATP-binding" evidence="7">
    <location>
        <begin position="197"/>
        <end position="374"/>
    </location>
</feature>
<dbReference type="SUPFAM" id="SSF52540">
    <property type="entry name" value="P-loop containing nucleoside triphosphate hydrolases"/>
    <property type="match status" value="1"/>
</dbReference>
<evidence type="ECO:0000256" key="3">
    <source>
        <dbReference type="ARBA" id="ARBA00022859"/>
    </source>
</evidence>
<dbReference type="Pfam" id="PF01335">
    <property type="entry name" value="DED"/>
    <property type="match status" value="1"/>
</dbReference>
<dbReference type="GO" id="GO:0016787">
    <property type="term" value="F:hydrolase activity"/>
    <property type="evidence" value="ECO:0007669"/>
    <property type="project" value="InterPro"/>
</dbReference>
<evidence type="ECO:0000256" key="2">
    <source>
        <dbReference type="ARBA" id="ARBA00022588"/>
    </source>
</evidence>
<dbReference type="GO" id="GO:0005524">
    <property type="term" value="F:ATP binding"/>
    <property type="evidence" value="ECO:0007669"/>
    <property type="project" value="InterPro"/>
</dbReference>
<evidence type="ECO:0000256" key="5">
    <source>
        <dbReference type="SAM" id="MobiDB-lite"/>
    </source>
</evidence>
<dbReference type="GO" id="GO:0003724">
    <property type="term" value="F:RNA helicase activity"/>
    <property type="evidence" value="ECO:0007669"/>
    <property type="project" value="UniProtKB-EC"/>
</dbReference>
<proteinExistence type="inferred from homology"/>
<dbReference type="SMART" id="SM00490">
    <property type="entry name" value="HELICc"/>
    <property type="match status" value="1"/>
</dbReference>
<feature type="region of interest" description="Disordered" evidence="5">
    <location>
        <begin position="962"/>
        <end position="987"/>
    </location>
</feature>
<dbReference type="Proteomes" id="UP000682733">
    <property type="component" value="Unassembled WGS sequence"/>
</dbReference>
<dbReference type="InterPro" id="IPR014001">
    <property type="entry name" value="Helicase_ATP-bd"/>
</dbReference>
<dbReference type="SMART" id="SM00487">
    <property type="entry name" value="DEXDc"/>
    <property type="match status" value="1"/>
</dbReference>
<evidence type="ECO:0000259" key="8">
    <source>
        <dbReference type="PROSITE" id="PS51194"/>
    </source>
</evidence>
<dbReference type="Gene3D" id="3.40.50.300">
    <property type="entry name" value="P-loop containing nucleotide triphosphate hydrolases"/>
    <property type="match status" value="2"/>
</dbReference>
<evidence type="ECO:0000259" key="7">
    <source>
        <dbReference type="PROSITE" id="PS51192"/>
    </source>
</evidence>
<dbReference type="Pfam" id="PF04851">
    <property type="entry name" value="ResIII"/>
    <property type="match status" value="1"/>
</dbReference>
<dbReference type="CDD" id="cd00045">
    <property type="entry name" value="DED"/>
    <property type="match status" value="1"/>
</dbReference>
<feature type="domain" description="DED" evidence="6">
    <location>
        <begin position="6"/>
        <end position="82"/>
    </location>
</feature>
<keyword evidence="3" id="KW-0391">Immunity</keyword>
<dbReference type="Proteomes" id="UP000677228">
    <property type="component" value="Unassembled WGS sequence"/>
</dbReference>
<evidence type="ECO:0000313" key="12">
    <source>
        <dbReference type="Proteomes" id="UP000677228"/>
    </source>
</evidence>
<evidence type="ECO:0000256" key="4">
    <source>
        <dbReference type="ARBA" id="ARBA00049390"/>
    </source>
</evidence>
<evidence type="ECO:0000259" key="9">
    <source>
        <dbReference type="PROSITE" id="PS51789"/>
    </source>
</evidence>
<dbReference type="Gene3D" id="1.20.1320.30">
    <property type="match status" value="1"/>
</dbReference>
<dbReference type="EMBL" id="CAJNOK010001083">
    <property type="protein sequence ID" value="CAF0792598.1"/>
    <property type="molecule type" value="Genomic_DNA"/>
</dbReference>
<dbReference type="GO" id="GO:0042981">
    <property type="term" value="P:regulation of apoptotic process"/>
    <property type="evidence" value="ECO:0007669"/>
    <property type="project" value="InterPro"/>
</dbReference>
<dbReference type="InterPro" id="IPR027417">
    <property type="entry name" value="P-loop_NTPase"/>
</dbReference>
<dbReference type="SMART" id="SM00031">
    <property type="entry name" value="DED"/>
    <property type="match status" value="1"/>
</dbReference>
<dbReference type="GO" id="GO:0003677">
    <property type="term" value="F:DNA binding"/>
    <property type="evidence" value="ECO:0007669"/>
    <property type="project" value="InterPro"/>
</dbReference>
<evidence type="ECO:0008006" key="13">
    <source>
        <dbReference type="Google" id="ProtNLM"/>
    </source>
</evidence>
<dbReference type="InterPro" id="IPR021673">
    <property type="entry name" value="RLR_CTR"/>
</dbReference>
<dbReference type="PROSITE" id="PS51192">
    <property type="entry name" value="HELICASE_ATP_BIND_1"/>
    <property type="match status" value="1"/>
</dbReference>
<gene>
    <name evidence="10" type="ORF">OVA965_LOCUS4214</name>
    <name evidence="11" type="ORF">TMI583_LOCUS4212</name>
</gene>
<comment type="caution">
    <text evidence="10">The sequence shown here is derived from an EMBL/GenBank/DDBJ whole genome shotgun (WGS) entry which is preliminary data.</text>
</comment>
<dbReference type="InterPro" id="IPR001875">
    <property type="entry name" value="DED_dom"/>
</dbReference>
<dbReference type="PANTHER" id="PTHR14074:SF16">
    <property type="entry name" value="ANTIVIRAL INNATE IMMUNE RESPONSE RECEPTOR RIG-I"/>
    <property type="match status" value="1"/>
</dbReference>
<evidence type="ECO:0000313" key="10">
    <source>
        <dbReference type="EMBL" id="CAF0792598.1"/>
    </source>
</evidence>
<protein>
    <recommendedName>
        <fullName evidence="13">RNA helicase</fullName>
    </recommendedName>
</protein>
<accession>A0A8S2D1T7</accession>
<feature type="domain" description="Helicase C-terminal" evidence="8">
    <location>
        <begin position="547"/>
        <end position="713"/>
    </location>
</feature>
<feature type="domain" description="RLR CTR" evidence="9">
    <location>
        <begin position="734"/>
        <end position="868"/>
    </location>
</feature>
<keyword evidence="2" id="KW-0399">Innate immunity</keyword>
<reference evidence="10" key="1">
    <citation type="submission" date="2021-02" db="EMBL/GenBank/DDBJ databases">
        <authorList>
            <person name="Nowell W R."/>
        </authorList>
    </citation>
    <scope>NUCLEOTIDE SEQUENCE</scope>
</reference>
<dbReference type="SUPFAM" id="SSF47986">
    <property type="entry name" value="DEATH domain"/>
    <property type="match status" value="1"/>
</dbReference>
<comment type="catalytic activity">
    <reaction evidence="4">
        <text>ATP + H2O = ADP + phosphate + H(+)</text>
        <dbReference type="Rhea" id="RHEA:13065"/>
        <dbReference type="ChEBI" id="CHEBI:15377"/>
        <dbReference type="ChEBI" id="CHEBI:15378"/>
        <dbReference type="ChEBI" id="CHEBI:30616"/>
        <dbReference type="ChEBI" id="CHEBI:43474"/>
        <dbReference type="ChEBI" id="CHEBI:456216"/>
        <dbReference type="EC" id="3.6.4.13"/>
    </reaction>
    <physiologicalReaction direction="left-to-right" evidence="4">
        <dbReference type="Rhea" id="RHEA:13066"/>
    </physiologicalReaction>
</comment>
<dbReference type="AlphaFoldDB" id="A0A8S2D1T7"/>
<feature type="compositionally biased region" description="Basic and acidic residues" evidence="5">
    <location>
        <begin position="962"/>
        <end position="974"/>
    </location>
</feature>
<dbReference type="InterPro" id="IPR038557">
    <property type="entry name" value="RLR_C_sf"/>
</dbReference>
<evidence type="ECO:0000313" key="11">
    <source>
        <dbReference type="EMBL" id="CAF3575325.1"/>
    </source>
</evidence>